<name>A0A1H3X8I1_9GAMM</name>
<evidence type="ECO:0000313" key="3">
    <source>
        <dbReference type="Proteomes" id="UP000242469"/>
    </source>
</evidence>
<keyword evidence="3" id="KW-1185">Reference proteome</keyword>
<dbReference type="AlphaFoldDB" id="A0A1H3X8I1"/>
<gene>
    <name evidence="2" type="ORF">SAMN02745729_10175</name>
</gene>
<dbReference type="EMBL" id="FNRJ01000001">
    <property type="protein sequence ID" value="SDZ95696.1"/>
    <property type="molecule type" value="Genomic_DNA"/>
</dbReference>
<dbReference type="GO" id="GO:0003676">
    <property type="term" value="F:nucleic acid binding"/>
    <property type="evidence" value="ECO:0007669"/>
    <property type="project" value="InterPro"/>
</dbReference>
<proteinExistence type="predicted"/>
<evidence type="ECO:0000313" key="2">
    <source>
        <dbReference type="EMBL" id="SDZ95696.1"/>
    </source>
</evidence>
<dbReference type="PANTHER" id="PTHR46922:SF4">
    <property type="entry name" value="DHHA1 DOMAIN PROTEIN"/>
    <property type="match status" value="1"/>
</dbReference>
<reference evidence="3" key="1">
    <citation type="submission" date="2016-10" db="EMBL/GenBank/DDBJ databases">
        <authorList>
            <person name="Varghese N."/>
            <person name="Submissions S."/>
        </authorList>
    </citation>
    <scope>NUCLEOTIDE SEQUENCE [LARGE SCALE GENOMIC DNA]</scope>
    <source>
        <strain evidence="3">DSM 11526</strain>
    </source>
</reference>
<sequence>MNNQKTLCIYHKNCADGFGAAWVVRKALGENAVEFYAASYQEEPPAVEGRDVVIVDFSYKRSVMEQIAQSASSVLVLDHHESAEAELAPLLASGVIQGKFDMNHSGAMLTWFHYFDVTPPNLIFFIEDRDLWKFDFNDTGAYMAAVFSYPQQFDVWDELARRPAKAMIDEGNAILRIQAQHVYQLQSQAFRTNIAGYDVPVANAPYFYASNLGHVLAIDEPFSATYSDSEGKRKYSLRSARSANGTGLNVADIAQRFGGGGHKHAAGFVISNEDLHHLSNPNGLQAQ</sequence>
<dbReference type="OrthoDB" id="10630at2"/>
<organism evidence="2 3">
    <name type="scientific">Marinobacterium iners DSM 11526</name>
    <dbReference type="NCBI Taxonomy" id="1122198"/>
    <lineage>
        <taxon>Bacteria</taxon>
        <taxon>Pseudomonadati</taxon>
        <taxon>Pseudomonadota</taxon>
        <taxon>Gammaproteobacteria</taxon>
        <taxon>Oceanospirillales</taxon>
        <taxon>Oceanospirillaceae</taxon>
        <taxon>Marinobacterium</taxon>
    </lineage>
</organism>
<dbReference type="PANTHER" id="PTHR46922">
    <property type="entry name" value="DHHA1 DOMAIN PROTEIN"/>
    <property type="match status" value="1"/>
</dbReference>
<evidence type="ECO:0000259" key="1">
    <source>
        <dbReference type="Pfam" id="PF02272"/>
    </source>
</evidence>
<accession>A0A1H3X8I1</accession>
<dbReference type="InterPro" id="IPR038763">
    <property type="entry name" value="DHH_sf"/>
</dbReference>
<feature type="domain" description="DHHA1" evidence="1">
    <location>
        <begin position="224"/>
        <end position="274"/>
    </location>
</feature>
<dbReference type="Pfam" id="PF02272">
    <property type="entry name" value="DHHA1"/>
    <property type="match status" value="1"/>
</dbReference>
<dbReference type="SUPFAM" id="SSF64182">
    <property type="entry name" value="DHH phosphoesterases"/>
    <property type="match status" value="1"/>
</dbReference>
<dbReference type="RefSeq" id="WP_091821316.1">
    <property type="nucleotide sequence ID" value="NZ_FNRJ01000001.1"/>
</dbReference>
<dbReference type="InterPro" id="IPR003156">
    <property type="entry name" value="DHHA1_dom"/>
</dbReference>
<dbReference type="STRING" id="1122198.SAMN02745729_10175"/>
<dbReference type="Gene3D" id="3.10.310.30">
    <property type="match status" value="1"/>
</dbReference>
<protein>
    <submittedName>
        <fullName evidence="2">Oligoribonuclease NrnB or cAMP/cGMP phosphodiesterase, DHH superfamily</fullName>
    </submittedName>
</protein>
<dbReference type="Proteomes" id="UP000242469">
    <property type="component" value="Unassembled WGS sequence"/>
</dbReference>